<comment type="similarity">
    <text evidence="1">Belongs to the NAD(P)-dependent epimerase/dehydratase family.</text>
</comment>
<dbReference type="RefSeq" id="WP_376754001.1">
    <property type="nucleotide sequence ID" value="NZ_CP124550.1"/>
</dbReference>
<name>A0ABY8WW28_9BACT</name>
<accession>A0ABY8WW28</accession>
<sequence length="293" mass="31803">MNILLTGGSGFVGRRFLDIASSDWRITTLGRTKLECSNSVICDLSDKISVREAANVLKDSLFDAIVHLAAFVPKTAEEDTIENVVAGNITATVNLLEFFGSRAPKIIFGSTAEVYDQSMISGEITEVNAVKPYSYYGATKLSSEFIMQSFAAKNNKELSILRFSVMYGGFDPIARAIPNFIRAALNSETITIRGAEVLRDYVHIDDVAKSIMCAITSQGSGVLNIGTGRGVSIYDAAKEIVNSTDSRSKIDIQSAAGGVDIVLNIEKAKKSIGYEPSVLFPAKLKKMIDEYRK</sequence>
<dbReference type="EMBL" id="CP124550">
    <property type="protein sequence ID" value="WIO46480.1"/>
    <property type="molecule type" value="Genomic_DNA"/>
</dbReference>
<dbReference type="SUPFAM" id="SSF51735">
    <property type="entry name" value="NAD(P)-binding Rossmann-fold domains"/>
    <property type="match status" value="1"/>
</dbReference>
<dbReference type="InterPro" id="IPR036291">
    <property type="entry name" value="NAD(P)-bd_dom_sf"/>
</dbReference>
<protein>
    <submittedName>
        <fullName evidence="3">UDP-glucose 4-epimerase GalE</fullName>
    </submittedName>
</protein>
<reference evidence="3 4" key="1">
    <citation type="journal article" date="2023" name="Cell">
        <title>Genetic manipulation of Patescibacteria provides mechanistic insights into microbial dark matter and the epibiotic lifestyle.</title>
        <authorList>
            <person name="Wang Y."/>
            <person name="Gallagher L.A."/>
            <person name="Andrade P.A."/>
            <person name="Liu A."/>
            <person name="Humphreys I.R."/>
            <person name="Turkarslan S."/>
            <person name="Cutler K.J."/>
            <person name="Arrieta-Ortiz M.L."/>
            <person name="Li Y."/>
            <person name="Radey M.C."/>
            <person name="McLean J.S."/>
            <person name="Cong Q."/>
            <person name="Baker D."/>
            <person name="Baliga N.S."/>
            <person name="Peterson S.B."/>
            <person name="Mougous J.D."/>
        </authorList>
    </citation>
    <scope>NUCLEOTIDE SEQUENCE [LARGE SCALE GENOMIC DNA]</scope>
    <source>
        <strain evidence="3 4">ML1</strain>
    </source>
</reference>
<dbReference type="InterPro" id="IPR001509">
    <property type="entry name" value="Epimerase_deHydtase"/>
</dbReference>
<dbReference type="Gene3D" id="3.40.50.720">
    <property type="entry name" value="NAD(P)-binding Rossmann-like Domain"/>
    <property type="match status" value="1"/>
</dbReference>
<keyword evidence="4" id="KW-1185">Reference proteome</keyword>
<evidence type="ECO:0000256" key="1">
    <source>
        <dbReference type="ARBA" id="ARBA00007637"/>
    </source>
</evidence>
<evidence type="ECO:0000259" key="2">
    <source>
        <dbReference type="Pfam" id="PF01370"/>
    </source>
</evidence>
<gene>
    <name evidence="3" type="primary">galE_1</name>
    <name evidence="3" type="ORF">SEML1_0885</name>
</gene>
<dbReference type="Proteomes" id="UP001177295">
    <property type="component" value="Chromosome"/>
</dbReference>
<dbReference type="PANTHER" id="PTHR43000">
    <property type="entry name" value="DTDP-D-GLUCOSE 4,6-DEHYDRATASE-RELATED"/>
    <property type="match status" value="1"/>
</dbReference>
<dbReference type="Pfam" id="PF01370">
    <property type="entry name" value="Epimerase"/>
    <property type="match status" value="1"/>
</dbReference>
<evidence type="ECO:0000313" key="3">
    <source>
        <dbReference type="EMBL" id="WIO46480.1"/>
    </source>
</evidence>
<organism evidence="3 4">
    <name type="scientific">Candidatus Southlakia epibionticum</name>
    <dbReference type="NCBI Taxonomy" id="3043284"/>
    <lineage>
        <taxon>Bacteria</taxon>
        <taxon>Candidatus Saccharimonadota</taxon>
        <taxon>Candidatus Saccharimonadia</taxon>
        <taxon>Candidatus Saccharimonadales</taxon>
        <taxon>Candidatus Saccharimonadaceae</taxon>
        <taxon>Candidatus Southlakia</taxon>
    </lineage>
</organism>
<proteinExistence type="inferred from homology"/>
<evidence type="ECO:0000313" key="4">
    <source>
        <dbReference type="Proteomes" id="UP001177295"/>
    </source>
</evidence>
<feature type="domain" description="NAD-dependent epimerase/dehydratase" evidence="2">
    <location>
        <begin position="3"/>
        <end position="226"/>
    </location>
</feature>